<accession>A0A8G1VIF4</accession>
<proteinExistence type="predicted"/>
<evidence type="ECO:0000313" key="2">
    <source>
        <dbReference type="EMBL" id="RAH54306.1"/>
    </source>
</evidence>
<evidence type="ECO:0008006" key="4">
    <source>
        <dbReference type="Google" id="ProtNLM"/>
    </source>
</evidence>
<protein>
    <recommendedName>
        <fullName evidence="4">Secreted protein</fullName>
    </recommendedName>
</protein>
<dbReference type="RefSeq" id="XP_025512228.1">
    <property type="nucleotide sequence ID" value="XM_025654087.1"/>
</dbReference>
<reference evidence="2 3" key="1">
    <citation type="submission" date="2018-02" db="EMBL/GenBank/DDBJ databases">
        <title>The genomes of Aspergillus section Nigri reveals drivers in fungal speciation.</title>
        <authorList>
            <consortium name="DOE Joint Genome Institute"/>
            <person name="Vesth T.C."/>
            <person name="Nybo J."/>
            <person name="Theobald S."/>
            <person name="Brandl J."/>
            <person name="Frisvad J.C."/>
            <person name="Nielsen K.F."/>
            <person name="Lyhne E.K."/>
            <person name="Kogle M.E."/>
            <person name="Kuo A."/>
            <person name="Riley R."/>
            <person name="Clum A."/>
            <person name="Nolan M."/>
            <person name="Lipzen A."/>
            <person name="Salamov A."/>
            <person name="Henrissat B."/>
            <person name="Wiebenga A."/>
            <person name="De vries R.P."/>
            <person name="Grigoriev I.V."/>
            <person name="Mortensen U.H."/>
            <person name="Andersen M.R."/>
            <person name="Baker S.E."/>
        </authorList>
    </citation>
    <scope>NUCLEOTIDE SEQUENCE [LARGE SCALE GENOMIC DNA]</scope>
    <source>
        <strain evidence="2 3">CBS 112811</strain>
    </source>
</reference>
<gene>
    <name evidence="2" type="ORF">BO85DRAFT_142966</name>
</gene>
<organism evidence="2 3">
    <name type="scientific">Aspergillus piperis CBS 112811</name>
    <dbReference type="NCBI Taxonomy" id="1448313"/>
    <lineage>
        <taxon>Eukaryota</taxon>
        <taxon>Fungi</taxon>
        <taxon>Dikarya</taxon>
        <taxon>Ascomycota</taxon>
        <taxon>Pezizomycotina</taxon>
        <taxon>Eurotiomycetes</taxon>
        <taxon>Eurotiomycetidae</taxon>
        <taxon>Eurotiales</taxon>
        <taxon>Aspergillaceae</taxon>
        <taxon>Aspergillus</taxon>
        <taxon>Aspergillus subgen. Circumdati</taxon>
    </lineage>
</organism>
<evidence type="ECO:0000313" key="3">
    <source>
        <dbReference type="Proteomes" id="UP000249526"/>
    </source>
</evidence>
<keyword evidence="3" id="KW-1185">Reference proteome</keyword>
<dbReference type="GeneID" id="37157489"/>
<dbReference type="EMBL" id="KZ825073">
    <property type="protein sequence ID" value="RAH54306.1"/>
    <property type="molecule type" value="Genomic_DNA"/>
</dbReference>
<keyword evidence="1" id="KW-0732">Signal</keyword>
<dbReference type="AlphaFoldDB" id="A0A8G1VIF4"/>
<feature type="chain" id="PRO_5034915628" description="Secreted protein" evidence="1">
    <location>
        <begin position="29"/>
        <end position="97"/>
    </location>
</feature>
<sequence>MFNDAMALMRRKAFLSLLVILCIWDIFATCHVNSETTYTNRLCGHNNGNICIFRLSVLISRIDPFGTISCSSLILCTEVPCVLDVQLLSLTHSYSQY</sequence>
<name>A0A8G1VIF4_9EURO</name>
<evidence type="ECO:0000256" key="1">
    <source>
        <dbReference type="SAM" id="SignalP"/>
    </source>
</evidence>
<dbReference type="Proteomes" id="UP000249526">
    <property type="component" value="Unassembled WGS sequence"/>
</dbReference>
<feature type="signal peptide" evidence="1">
    <location>
        <begin position="1"/>
        <end position="28"/>
    </location>
</feature>